<dbReference type="OrthoDB" id="9812625at2"/>
<dbReference type="eggNOG" id="COG3905">
    <property type="taxonomic scope" value="Bacteria"/>
</dbReference>
<feature type="domain" description="Proline dehydrogenase" evidence="23">
    <location>
        <begin position="267"/>
        <end position="568"/>
    </location>
</feature>
<dbReference type="Gene3D" id="1.10.1220.10">
    <property type="entry name" value="Met repressor-like"/>
    <property type="match status" value="1"/>
</dbReference>
<dbReference type="Proteomes" id="UP000000562">
    <property type="component" value="Chromosome"/>
</dbReference>
<feature type="domain" description="Proline utilization A proline dehydrogenase N-terminal" evidence="25">
    <location>
        <begin position="88"/>
        <end position="135"/>
    </location>
</feature>
<dbReference type="InterPro" id="IPR005933">
    <property type="entry name" value="PutA_C"/>
</dbReference>
<dbReference type="EC" id="1.2.1.88" evidence="18"/>
<dbReference type="Pfam" id="PF14850">
    <property type="entry name" value="Pro_dh-DNA_bdg"/>
    <property type="match status" value="1"/>
</dbReference>
<dbReference type="GO" id="GO:0003842">
    <property type="term" value="F:L-glutamate gamma-semialdehyde dehydrogenase activity"/>
    <property type="evidence" value="ECO:0007669"/>
    <property type="project" value="UniProtKB-UniRule"/>
</dbReference>
<dbReference type="InterPro" id="IPR002872">
    <property type="entry name" value="Proline_DH_dom"/>
</dbReference>
<dbReference type="UniPathway" id="UPA00261">
    <property type="reaction ID" value="UER00373"/>
</dbReference>
<dbReference type="GO" id="GO:0003700">
    <property type="term" value="F:DNA-binding transcription factor activity"/>
    <property type="evidence" value="ECO:0007669"/>
    <property type="project" value="InterPro"/>
</dbReference>
<dbReference type="PANTHER" id="PTHR42862">
    <property type="entry name" value="DELTA-1-PYRROLINE-5-CARBOXYLATE DEHYDROGENASE 1, ISOFORM A-RELATED"/>
    <property type="match status" value="1"/>
</dbReference>
<evidence type="ECO:0000313" key="27">
    <source>
        <dbReference type="EMBL" id="BAC24580.1"/>
    </source>
</evidence>
<evidence type="ECO:0000256" key="21">
    <source>
        <dbReference type="RuleBase" id="RU003345"/>
    </source>
</evidence>
<dbReference type="Pfam" id="PF01619">
    <property type="entry name" value="Pro_dh"/>
    <property type="match status" value="1"/>
</dbReference>
<comment type="similarity">
    <text evidence="21">Belongs to the aldehyde dehydrogenase family.</text>
</comment>
<dbReference type="InterPro" id="IPR041349">
    <property type="entry name" value="PRODH"/>
</dbReference>
<dbReference type="EMBL" id="BA000021">
    <property type="protein sequence ID" value="BAC24580.1"/>
    <property type="molecule type" value="Genomic_DNA"/>
</dbReference>
<evidence type="ECO:0000259" key="25">
    <source>
        <dbReference type="Pfam" id="PF18327"/>
    </source>
</evidence>
<evidence type="ECO:0000256" key="17">
    <source>
        <dbReference type="ARBA" id="ARBA00060911"/>
    </source>
</evidence>
<dbReference type="InterPro" id="IPR010985">
    <property type="entry name" value="Ribbon_hlx_hlx"/>
</dbReference>
<dbReference type="GO" id="GO:0009898">
    <property type="term" value="C:cytoplasmic side of plasma membrane"/>
    <property type="evidence" value="ECO:0007669"/>
    <property type="project" value="TreeGrafter"/>
</dbReference>
<keyword evidence="9 18" id="KW-0520">NAD</keyword>
<evidence type="ECO:0000256" key="8">
    <source>
        <dbReference type="ARBA" id="ARBA00023015"/>
    </source>
</evidence>
<dbReference type="InterPro" id="IPR016163">
    <property type="entry name" value="Ald_DH_C"/>
</dbReference>
<evidence type="ECO:0000256" key="4">
    <source>
        <dbReference type="ARBA" id="ARBA00022491"/>
    </source>
</evidence>
<dbReference type="InterPro" id="IPR016162">
    <property type="entry name" value="Ald_DH_N"/>
</dbReference>
<evidence type="ECO:0000256" key="7">
    <source>
        <dbReference type="ARBA" id="ARBA00023002"/>
    </source>
</evidence>
<sequence length="1316" mass="148282">MDTRILGIKLDNKLSHRIENISSRLNRTPHWIIKQAIFLHLDDLEKKSKSSEKLIENKNEIQDYQDKINEKIIFKPFFEFAQQILPQSYLRFNTTNAWSTPEKEIVPKLLELSKCEEETEKKIHELSKYLAKGLREKSKKYNREQMVQDLLREFPLSSKEGIALMCLAEALLRIPDVNTRNSLIKDKIKNKDWKSHFGSNKGLFINSAVWGLCITNNLIKRHKEKNLSSYLNKVIQKIGEPIVGKAINVAMKLMGKQFVVGENIQQALKNTNILEKKGFSYSYDMLGEAALTEEDAQKYMTSYENAIHCIGKSSLGKGIYKGPGISIKLSAIHPRYSRNKYEKVMSELYPRLRSLTLLARHYDIGMNIDAEEANRLEISIDLLDKLCCEPSLFGWSGIGFVVQAYQKRCMYVIEELIDIAKRTKRRLMVRLVKGAYWDSEIKNAQIEGIEDYPVFTRKAYTDISYLACAKKLLSESNHIYPQFATHNAHTVSSIYHFAGENYYSGQYEFQCLHGMGEQLYEKVVGNAIDKKLDRPCRIYAPVGTHKTLLAYLVRRILENGANNSFINRISDNNVSIEKLVLSPIKESISISKKENVEIGTSHPNIPLPKNLYGNNRENSHGFNFSNENVLAKLSSDLLKNSDKFWKVTPIIHSKLDKGSISKIINPANKKDIIGECQSSTLKDVESALESSVKGIELWSSKEPLERSKILYDISNKIEKNTNIFINLLVRESGKTFPNAVSEIREAVDFLRYYSNQIKPFNNKTHIPLGCVLCISPWNFPLAIFLGQISAALASGNAVIAKPAEQTPIVAYEAIKLMIDSGIPSESLQFLPGSGKIIGNSLSKDHRIHGVMFTGSTQVARLLQLNLSDRLSKGRPVPLIAETGGLNAMIVDSSALTEQVVSDIIVSAFDSAGQRCSALRLLCIQEDVSEKTLNMIKGAIDSYTVGNPEYFSTDIGPVIDKNAKINIDQHILNMKKSNHSVWQSEMSYDTKQDLGNFVLPTLIELDDIDQIKEEVFGPVLHIVKFKYEEMNNIFEKINSSGYGLTIGIHSRIEENIEKVTTSTKVGNYYVNRNIVGAVVGVQPFGGEGLSGTGPKAGGPLYLYRLLSDRKEKNILSSLEELDKNKKVDLTRCEKIQESCVSLIEWISVNYPDLEKYCNYFISQSQSGSSRVLQGPTGEKNTYLLLPRERILCLSNDENDLLIQLAAVTSIGGKAILSHNPITQKIFSILPQSVLKNVILIPNWKREDSMFDIVLFHGDELQLKEVLEILSKKRGPVINVHSHKNGDKKIFLEKLLIERTISLNTTAAGGNTTLLSMV</sequence>
<dbReference type="Gene3D" id="3.40.309.10">
    <property type="entry name" value="Aldehyde Dehydrogenase, Chain A, domain 2"/>
    <property type="match status" value="1"/>
</dbReference>
<reference evidence="27 28" key="1">
    <citation type="journal article" date="2002" name="Nat. Genet.">
        <title>Genome sequence of the endocellular obligate symbiont of tsetse flies, Wigglesworthia glossinidia.</title>
        <authorList>
            <person name="Akman L."/>
            <person name="Yamashita A."/>
            <person name="Watanabe H."/>
            <person name="Oshima K."/>
            <person name="Shiba T."/>
            <person name="Hattori M."/>
            <person name="Aksoy S."/>
        </authorList>
    </citation>
    <scope>NUCLEOTIDE SEQUENCE [LARGE SCALE GENOMIC DNA]</scope>
</reference>
<dbReference type="SUPFAM" id="SSF51730">
    <property type="entry name" value="FAD-linked oxidoreductase"/>
    <property type="match status" value="1"/>
</dbReference>
<dbReference type="SUPFAM" id="SSF81935">
    <property type="entry name" value="N-terminal domain of bifunctional PutA protein"/>
    <property type="match status" value="1"/>
</dbReference>
<dbReference type="InterPro" id="IPR016160">
    <property type="entry name" value="Ald_DH_CS_CYS"/>
</dbReference>
<dbReference type="SUPFAM" id="SSF53720">
    <property type="entry name" value="ALDH-like"/>
    <property type="match status" value="1"/>
</dbReference>
<evidence type="ECO:0000259" key="24">
    <source>
        <dbReference type="Pfam" id="PF14850"/>
    </source>
</evidence>
<evidence type="ECO:0000256" key="3">
    <source>
        <dbReference type="ARBA" id="ARBA00004786"/>
    </source>
</evidence>
<dbReference type="Pfam" id="PF00171">
    <property type="entry name" value="Aldedh"/>
    <property type="match status" value="1"/>
</dbReference>
<dbReference type="GO" id="GO:0010133">
    <property type="term" value="P:L-proline catabolic process to L-glutamate"/>
    <property type="evidence" value="ECO:0007669"/>
    <property type="project" value="UniProtKB-UniRule"/>
</dbReference>
<comment type="similarity">
    <text evidence="16 18">In the N-terminal section; belongs to the proline dehydrogenase family.</text>
</comment>
<dbReference type="PROSITE" id="PS00070">
    <property type="entry name" value="ALDEHYDE_DEHYDR_CYS"/>
    <property type="match status" value="1"/>
</dbReference>
<dbReference type="HOGENOM" id="CLU_005682_1_0_6"/>
<dbReference type="eggNOG" id="COG0506">
    <property type="taxonomic scope" value="Bacteria"/>
</dbReference>
<comment type="cofactor">
    <cofactor evidence="1 18">
        <name>FAD</name>
        <dbReference type="ChEBI" id="CHEBI:57692"/>
    </cofactor>
</comment>
<comment type="catalytic activity">
    <reaction evidence="14 18">
        <text>L-glutamate 5-semialdehyde + NAD(+) + H2O = L-glutamate + NADH + 2 H(+)</text>
        <dbReference type="Rhea" id="RHEA:30235"/>
        <dbReference type="ChEBI" id="CHEBI:15377"/>
        <dbReference type="ChEBI" id="CHEBI:15378"/>
        <dbReference type="ChEBI" id="CHEBI:29985"/>
        <dbReference type="ChEBI" id="CHEBI:57540"/>
        <dbReference type="ChEBI" id="CHEBI:57945"/>
        <dbReference type="ChEBI" id="CHEBI:58066"/>
        <dbReference type="EC" id="1.2.1.88"/>
    </reaction>
</comment>
<dbReference type="InterPro" id="IPR013321">
    <property type="entry name" value="Arc_rbn_hlx_hlx"/>
</dbReference>
<accession>Q8D2C0</accession>
<dbReference type="InterPro" id="IPR024090">
    <property type="entry name" value="PRODH_PutA_dom_I"/>
</dbReference>
<dbReference type="InterPro" id="IPR024089">
    <property type="entry name" value="PRODH_PutA_dom_I/II"/>
</dbReference>
<dbReference type="Gene3D" id="3.40.605.10">
    <property type="entry name" value="Aldehyde Dehydrogenase, Chain A, domain 1"/>
    <property type="match status" value="1"/>
</dbReference>
<dbReference type="InterPro" id="IPR029510">
    <property type="entry name" value="Ald_DH_CS_GLU"/>
</dbReference>
<dbReference type="GO" id="GO:0004657">
    <property type="term" value="F:proline dehydrogenase activity"/>
    <property type="evidence" value="ECO:0007669"/>
    <property type="project" value="UniProtKB-UniRule"/>
</dbReference>
<dbReference type="GO" id="GO:0043565">
    <property type="term" value="F:sequence-specific DNA binding"/>
    <property type="evidence" value="ECO:0007669"/>
    <property type="project" value="UniProtKB-ARBA"/>
</dbReference>
<evidence type="ECO:0000256" key="9">
    <source>
        <dbReference type="ARBA" id="ARBA00023027"/>
    </source>
</evidence>
<dbReference type="PANTHER" id="PTHR42862:SF1">
    <property type="entry name" value="DELTA-1-PYRROLINE-5-CARBOXYLATE DEHYDROGENASE 2, ISOFORM A-RELATED"/>
    <property type="match status" value="1"/>
</dbReference>
<evidence type="ECO:0000256" key="19">
    <source>
        <dbReference type="PIRSR" id="PIRSR000197-1"/>
    </source>
</evidence>
<dbReference type="STRING" id="36870.gene:10368936"/>
<evidence type="ECO:0000259" key="22">
    <source>
        <dbReference type="Pfam" id="PF00171"/>
    </source>
</evidence>
<evidence type="ECO:0000259" key="23">
    <source>
        <dbReference type="Pfam" id="PF01619"/>
    </source>
</evidence>
<dbReference type="Gene3D" id="1.20.5.460">
    <property type="entry name" value="Single helix bin"/>
    <property type="match status" value="1"/>
</dbReference>
<dbReference type="EC" id="1.5.5.2" evidence="18"/>
<feature type="domain" description="PutA RHH" evidence="26">
    <location>
        <begin position="14"/>
        <end position="42"/>
    </location>
</feature>
<evidence type="ECO:0000313" key="28">
    <source>
        <dbReference type="Proteomes" id="UP000000562"/>
    </source>
</evidence>
<feature type="active site" evidence="19">
    <location>
        <position position="915"/>
    </location>
</feature>
<keyword evidence="28" id="KW-1185">Reference proteome</keyword>
<keyword evidence="10 18" id="KW-0642">Proline metabolism</keyword>
<comment type="catalytic activity">
    <reaction evidence="15 18">
        <text>L-proline + a quinone = (S)-1-pyrroline-5-carboxylate + a quinol + H(+)</text>
        <dbReference type="Rhea" id="RHEA:23784"/>
        <dbReference type="ChEBI" id="CHEBI:15378"/>
        <dbReference type="ChEBI" id="CHEBI:17388"/>
        <dbReference type="ChEBI" id="CHEBI:24646"/>
        <dbReference type="ChEBI" id="CHEBI:60039"/>
        <dbReference type="ChEBI" id="CHEBI:132124"/>
        <dbReference type="EC" id="1.5.5.2"/>
    </reaction>
</comment>
<feature type="active site" evidence="19 20">
    <location>
        <position position="881"/>
    </location>
</feature>
<evidence type="ECO:0000256" key="5">
    <source>
        <dbReference type="ARBA" id="ARBA00022630"/>
    </source>
</evidence>
<dbReference type="FunFam" id="3.40.309.10:FF:000005">
    <property type="entry name" value="1-pyrroline-5-carboxylate dehydrogenase 1"/>
    <property type="match status" value="1"/>
</dbReference>
<dbReference type="InterPro" id="IPR024082">
    <property type="entry name" value="PRODH_PutA_dom_II"/>
</dbReference>
<keyword evidence="7 18" id="KW-0560">Oxidoreductase</keyword>
<dbReference type="NCBIfam" id="NF008869">
    <property type="entry name" value="PRK11904.1"/>
    <property type="match status" value="1"/>
</dbReference>
<evidence type="ECO:0000256" key="20">
    <source>
        <dbReference type="PROSITE-ProRule" id="PRU10007"/>
    </source>
</evidence>
<evidence type="ECO:0000256" key="16">
    <source>
        <dbReference type="ARBA" id="ARBA00060889"/>
    </source>
</evidence>
<dbReference type="InterPro" id="IPR050485">
    <property type="entry name" value="Proline_metab_enzyme"/>
</dbReference>
<evidence type="ECO:0000256" key="14">
    <source>
        <dbReference type="ARBA" id="ARBA00048142"/>
    </source>
</evidence>
<dbReference type="CDD" id="cd22233">
    <property type="entry name" value="RHH_CopAso-like"/>
    <property type="match status" value="1"/>
</dbReference>
<name>Q8D2C0_WIGBR</name>
<evidence type="ECO:0000256" key="6">
    <source>
        <dbReference type="ARBA" id="ARBA00022827"/>
    </source>
</evidence>
<evidence type="ECO:0000256" key="15">
    <source>
        <dbReference type="ARBA" id="ARBA00048779"/>
    </source>
</evidence>
<dbReference type="InterPro" id="IPR016161">
    <property type="entry name" value="Ald_DH/histidinol_DH"/>
</dbReference>
<dbReference type="InterPro" id="IPR015590">
    <property type="entry name" value="Aldehyde_DH_dom"/>
</dbReference>
<comment type="pathway">
    <text evidence="3 18">Amino-acid degradation; L-proline degradation into L-glutamate; L-glutamate from L-proline: step 2/2.</text>
</comment>
<keyword evidence="12 18" id="KW-0804">Transcription</keyword>
<dbReference type="SUPFAM" id="SSF47598">
    <property type="entry name" value="Ribbon-helix-helix"/>
    <property type="match status" value="1"/>
</dbReference>
<dbReference type="PROSITE" id="PS00687">
    <property type="entry name" value="ALDEHYDE_DEHYDR_GLU"/>
    <property type="match status" value="1"/>
</dbReference>
<keyword evidence="13" id="KW-0511">Multifunctional enzyme</keyword>
<dbReference type="Gene3D" id="1.20.5.550">
    <property type="entry name" value="Single Helix bin"/>
    <property type="match status" value="1"/>
</dbReference>
<evidence type="ECO:0000256" key="1">
    <source>
        <dbReference type="ARBA" id="ARBA00001974"/>
    </source>
</evidence>
<dbReference type="InterPro" id="IPR048798">
    <property type="entry name" value="PutA_RHH"/>
</dbReference>
<keyword evidence="11 18" id="KW-0238">DNA-binding</keyword>
<dbReference type="NCBIfam" id="TIGR01238">
    <property type="entry name" value="D1pyr5carbox3"/>
    <property type="match status" value="1"/>
</dbReference>
<dbReference type="Pfam" id="PF21775">
    <property type="entry name" value="PutA_1st"/>
    <property type="match status" value="1"/>
</dbReference>
<dbReference type="FunFam" id="3.20.20.220:FF:000004">
    <property type="entry name" value="Bifunctional protein PutA"/>
    <property type="match status" value="1"/>
</dbReference>
<keyword evidence="4 18" id="KW-0678">Repressor</keyword>
<dbReference type="NCBIfam" id="NF008772">
    <property type="entry name" value="PRK11809.1"/>
    <property type="match status" value="1"/>
</dbReference>
<organism evidence="27 28">
    <name type="scientific">Wigglesworthia glossinidia brevipalpis</name>
    <dbReference type="NCBI Taxonomy" id="36870"/>
    <lineage>
        <taxon>Bacteria</taxon>
        <taxon>Pseudomonadati</taxon>
        <taxon>Pseudomonadota</taxon>
        <taxon>Gammaproteobacteria</taxon>
        <taxon>Enterobacterales</taxon>
        <taxon>Erwiniaceae</taxon>
        <taxon>Wigglesworthia</taxon>
    </lineage>
</organism>
<evidence type="ECO:0000256" key="10">
    <source>
        <dbReference type="ARBA" id="ARBA00023062"/>
    </source>
</evidence>
<keyword evidence="6 18" id="KW-0274">FAD</keyword>
<gene>
    <name evidence="27" type="primary">putA</name>
</gene>
<dbReference type="eggNOG" id="COG4230">
    <property type="taxonomic scope" value="Bacteria"/>
</dbReference>
<dbReference type="Pfam" id="PF18327">
    <property type="entry name" value="PRODH"/>
    <property type="match status" value="1"/>
</dbReference>
<proteinExistence type="inferred from homology"/>
<evidence type="ECO:0000259" key="26">
    <source>
        <dbReference type="Pfam" id="PF21775"/>
    </source>
</evidence>
<feature type="domain" description="Aldehyde dehydrogenase" evidence="22">
    <location>
        <begin position="661"/>
        <end position="1099"/>
    </location>
</feature>
<evidence type="ECO:0000256" key="2">
    <source>
        <dbReference type="ARBA" id="ARBA00004739"/>
    </source>
</evidence>
<comment type="pathway">
    <text evidence="2 18">Amino-acid degradation; L-proline degradation into L-glutamate; L-glutamate from L-proline: step 1/2.</text>
</comment>
<dbReference type="InterPro" id="IPR025703">
    <property type="entry name" value="Bifunct_PutA"/>
</dbReference>
<evidence type="ECO:0000256" key="18">
    <source>
        <dbReference type="PIRNR" id="PIRNR000197"/>
    </source>
</evidence>
<comment type="function">
    <text evidence="18">Oxidizes proline to glutamate for use as a carbon and nitrogen source.</text>
</comment>
<feature type="domain" description="Proline dehydrogenase PutA" evidence="24">
    <location>
        <begin position="147"/>
        <end position="258"/>
    </location>
</feature>
<dbReference type="InterPro" id="IPR029041">
    <property type="entry name" value="FAD-linked_oxidoreductase-like"/>
</dbReference>
<dbReference type="Gene3D" id="3.20.20.220">
    <property type="match status" value="1"/>
</dbReference>
<evidence type="ECO:0000256" key="12">
    <source>
        <dbReference type="ARBA" id="ARBA00023163"/>
    </source>
</evidence>
<protein>
    <recommendedName>
        <fullName evidence="18">Bifunctional protein PutA</fullName>
    </recommendedName>
    <domain>
        <recommendedName>
            <fullName evidence="18">Proline dehydrogenase</fullName>
            <ecNumber evidence="18">1.5.5.2</ecNumber>
        </recommendedName>
        <alternativeName>
            <fullName evidence="18">Proline oxidase</fullName>
        </alternativeName>
    </domain>
    <domain>
        <recommendedName>
            <fullName evidence="18">Delta-1-pyrroline-5-carboxylate dehydrogenase</fullName>
            <shortName evidence="18">P5C dehydrogenase</shortName>
            <ecNumber evidence="18">1.2.1.88</ecNumber>
        </recommendedName>
        <alternativeName>
            <fullName evidence="18">L-glutamate gamma-semialdehyde dehydrogenase</fullName>
        </alternativeName>
    </domain>
</protein>
<keyword evidence="5 18" id="KW-0285">Flavoprotein</keyword>
<dbReference type="PIRSF" id="PIRSF000197">
    <property type="entry name" value="Bifunct_PutA"/>
    <property type="match status" value="1"/>
</dbReference>
<keyword evidence="8 18" id="KW-0805">Transcription regulation</keyword>
<dbReference type="KEGG" id="wbr:putA"/>
<evidence type="ECO:0000256" key="13">
    <source>
        <dbReference type="ARBA" id="ARBA00023268"/>
    </source>
</evidence>
<evidence type="ECO:0000256" key="11">
    <source>
        <dbReference type="ARBA" id="ARBA00023125"/>
    </source>
</evidence>
<comment type="similarity">
    <text evidence="17 18">In the C-terminal section; belongs to the aldehyde dehydrogenase family.</text>
</comment>